<evidence type="ECO:0000313" key="5">
    <source>
        <dbReference type="Proteomes" id="UP001228905"/>
    </source>
</evidence>
<evidence type="ECO:0000256" key="2">
    <source>
        <dbReference type="ARBA" id="ARBA00023315"/>
    </source>
</evidence>
<dbReference type="Gene3D" id="3.40.630.30">
    <property type="match status" value="1"/>
</dbReference>
<reference evidence="4 5" key="1">
    <citation type="submission" date="2023-07" db="EMBL/GenBank/DDBJ databases">
        <title>Genomic Encyclopedia of Type Strains, Phase IV (KMG-IV): sequencing the most valuable type-strain genomes for metagenomic binning, comparative biology and taxonomic classification.</title>
        <authorList>
            <person name="Goeker M."/>
        </authorList>
    </citation>
    <scope>NUCLEOTIDE SEQUENCE [LARGE SCALE GENOMIC DNA]</scope>
    <source>
        <strain evidence="4 5">DSM 18695</strain>
    </source>
</reference>
<protein>
    <submittedName>
        <fullName evidence="4">Ribosomal protein S18 acetylase RimI-like enzyme</fullName>
    </submittedName>
</protein>
<dbReference type="PANTHER" id="PTHR43877">
    <property type="entry name" value="AMINOALKYLPHOSPHONATE N-ACETYLTRANSFERASE-RELATED-RELATED"/>
    <property type="match status" value="1"/>
</dbReference>
<dbReference type="InterPro" id="IPR016181">
    <property type="entry name" value="Acyl_CoA_acyltransferase"/>
</dbReference>
<dbReference type="SUPFAM" id="SSF55729">
    <property type="entry name" value="Acyl-CoA N-acyltransferases (Nat)"/>
    <property type="match status" value="1"/>
</dbReference>
<feature type="domain" description="N-acetyltransferase" evidence="3">
    <location>
        <begin position="3"/>
        <end position="164"/>
    </location>
</feature>
<sequence>MSFTIRRLGPDEGPLFRQLRLTTLRLDEINFVATLAEEEAKPASAFDEAVRDGAVFVAEANGVVLGLVGLMPKTNAKERHKGLIYSVFVMPEGRGKGVGRALMTTVLDHARSVVESVFLVAVADNRAAVSLYESVGFESYGLEPRSLLVDGAYSDDLLMWKRLK</sequence>
<organism evidence="4 5">
    <name type="scientific">Caulobacter ginsengisoli</name>
    <dbReference type="NCBI Taxonomy" id="400775"/>
    <lineage>
        <taxon>Bacteria</taxon>
        <taxon>Pseudomonadati</taxon>
        <taxon>Pseudomonadota</taxon>
        <taxon>Alphaproteobacteria</taxon>
        <taxon>Caulobacterales</taxon>
        <taxon>Caulobacteraceae</taxon>
        <taxon>Caulobacter</taxon>
    </lineage>
</organism>
<keyword evidence="5" id="KW-1185">Reference proteome</keyword>
<gene>
    <name evidence="4" type="ORF">QO010_003582</name>
</gene>
<dbReference type="PROSITE" id="PS51186">
    <property type="entry name" value="GNAT"/>
    <property type="match status" value="1"/>
</dbReference>
<dbReference type="Proteomes" id="UP001228905">
    <property type="component" value="Unassembled WGS sequence"/>
</dbReference>
<dbReference type="InterPro" id="IPR000182">
    <property type="entry name" value="GNAT_dom"/>
</dbReference>
<evidence type="ECO:0000256" key="1">
    <source>
        <dbReference type="ARBA" id="ARBA00022679"/>
    </source>
</evidence>
<keyword evidence="2" id="KW-0012">Acyltransferase</keyword>
<dbReference type="EMBL" id="JAUSVS010000008">
    <property type="protein sequence ID" value="MDQ0465790.1"/>
    <property type="molecule type" value="Genomic_DNA"/>
</dbReference>
<accession>A0ABU0IUU3</accession>
<dbReference type="CDD" id="cd04301">
    <property type="entry name" value="NAT_SF"/>
    <property type="match status" value="1"/>
</dbReference>
<keyword evidence="1" id="KW-0808">Transferase</keyword>
<proteinExistence type="predicted"/>
<comment type="caution">
    <text evidence="4">The sequence shown here is derived from an EMBL/GenBank/DDBJ whole genome shotgun (WGS) entry which is preliminary data.</text>
</comment>
<evidence type="ECO:0000313" key="4">
    <source>
        <dbReference type="EMBL" id="MDQ0465790.1"/>
    </source>
</evidence>
<dbReference type="InterPro" id="IPR050832">
    <property type="entry name" value="Bact_Acetyltransf"/>
</dbReference>
<name>A0ABU0IUU3_9CAUL</name>
<dbReference type="Pfam" id="PF00583">
    <property type="entry name" value="Acetyltransf_1"/>
    <property type="match status" value="1"/>
</dbReference>
<dbReference type="RefSeq" id="WP_307351404.1">
    <property type="nucleotide sequence ID" value="NZ_JAUSVS010000008.1"/>
</dbReference>
<evidence type="ECO:0000259" key="3">
    <source>
        <dbReference type="PROSITE" id="PS51186"/>
    </source>
</evidence>